<dbReference type="InterPro" id="IPR027417">
    <property type="entry name" value="P-loop_NTPase"/>
</dbReference>
<dbReference type="OrthoDB" id="5150226at2"/>
<dbReference type="Proteomes" id="UP000192674">
    <property type="component" value="Unassembled WGS sequence"/>
</dbReference>
<dbReference type="AlphaFoldDB" id="A0A1W1ZV32"/>
<proteinExistence type="predicted"/>
<dbReference type="EMBL" id="FWXV01000001">
    <property type="protein sequence ID" value="SMC52233.1"/>
    <property type="molecule type" value="Genomic_DNA"/>
</dbReference>
<feature type="transmembrane region" description="Helical" evidence="1">
    <location>
        <begin position="319"/>
        <end position="339"/>
    </location>
</feature>
<organism evidence="2 3">
    <name type="scientific">Kibdelosporangium aridum</name>
    <dbReference type="NCBI Taxonomy" id="2030"/>
    <lineage>
        <taxon>Bacteria</taxon>
        <taxon>Bacillati</taxon>
        <taxon>Actinomycetota</taxon>
        <taxon>Actinomycetes</taxon>
        <taxon>Pseudonocardiales</taxon>
        <taxon>Pseudonocardiaceae</taxon>
        <taxon>Kibdelosporangium</taxon>
    </lineage>
</organism>
<dbReference type="RefSeq" id="WP_143446022.1">
    <property type="nucleotide sequence ID" value="NZ_FWXV01000001.1"/>
</dbReference>
<reference evidence="2 3" key="1">
    <citation type="submission" date="2017-04" db="EMBL/GenBank/DDBJ databases">
        <authorList>
            <person name="Afonso C.L."/>
            <person name="Miller P.J."/>
            <person name="Scott M.A."/>
            <person name="Spackman E."/>
            <person name="Goraichik I."/>
            <person name="Dimitrov K.M."/>
            <person name="Suarez D.L."/>
            <person name="Swayne D.E."/>
        </authorList>
    </citation>
    <scope>NUCLEOTIDE SEQUENCE [LARGE SCALE GENOMIC DNA]</scope>
    <source>
        <strain evidence="2 3">DSM 43828</strain>
    </source>
</reference>
<protein>
    <submittedName>
        <fullName evidence="2">Uncharacterized protein</fullName>
    </submittedName>
</protein>
<keyword evidence="1" id="KW-0472">Membrane</keyword>
<evidence type="ECO:0000256" key="1">
    <source>
        <dbReference type="SAM" id="Phobius"/>
    </source>
</evidence>
<evidence type="ECO:0000313" key="2">
    <source>
        <dbReference type="EMBL" id="SMC52233.1"/>
    </source>
</evidence>
<gene>
    <name evidence="2" type="ORF">SAMN05661093_00343</name>
</gene>
<dbReference type="SUPFAM" id="SSF52540">
    <property type="entry name" value="P-loop containing nucleoside triphosphate hydrolases"/>
    <property type="match status" value="1"/>
</dbReference>
<feature type="transmembrane region" description="Helical" evidence="1">
    <location>
        <begin position="383"/>
        <end position="410"/>
    </location>
</feature>
<keyword evidence="3" id="KW-1185">Reference proteome</keyword>
<accession>A0A1W1ZV32</accession>
<keyword evidence="1" id="KW-0812">Transmembrane</keyword>
<feature type="transmembrane region" description="Helical" evidence="1">
    <location>
        <begin position="124"/>
        <end position="145"/>
    </location>
</feature>
<sequence>MRPEDEPDPVNLDEWAVTRETLSALLYEALRQPEIEAALAESDITDLEAGQAVLDDQTVLARVRMELDEARRGRHETNTFGAGKDSTGRSRLSLREIRQLLVVFLLGVGYLSLMRATWADLAFVDHVLVVIGFVATIAISARMAIARVPEILTYFGFDEPEGVADDTLGLGERRNVVLVTLVVPELMRYIERRRTREYSTTLRSRQVTNLYIDDEVDVVITEPAERLVRALKRAGSGAIALAGQRGTGKTTAIQAILQGRFQSPDGPPSLTVVAAAPALYEARDFVLHLHALLCHAVVGKIDDLVHKRREESWDSKAEAWARTVAILISMGMIAAAVFGGSQLLGMTVPAFLEELRRSAVAVWNGFPEAVPGVFFGGSILRGIVLVASVLVAAYTVRLAFSILVGVLEALRWVWRRISRRSRDPLRALKTEAKDQLQRIRFLQTFTSGWSGKISTPLKGEAGRTWQAQRAEQQLTHPEVVEKFRQFAQRSAQVFIRHGVIDRIVIAIDELDKIGEPEKAHEFVNDIKGVFGVPGCLFLVSVSDDAFTTFEQRGIAVRDAFDSAFAEMIRMEHFTLDESRHWIGRRLPGAPEQFTVLCHCMSGGLPRDLRRCVVEMLDVSFDLYNPPLSAVVARMVRHEVVKKAHAFAGTARAQEVADGLSDLMADLLTARSVTTAGEMIELAGSLSKTDESYPRLRAQSSTFLLFCATVLEVFTDELDEEALRDTKVETLATVRQQMAVEPQVARRLLLTFRKEQGLELG</sequence>
<keyword evidence="1" id="KW-1133">Transmembrane helix</keyword>
<feature type="transmembrane region" description="Helical" evidence="1">
    <location>
        <begin position="100"/>
        <end position="118"/>
    </location>
</feature>
<evidence type="ECO:0000313" key="3">
    <source>
        <dbReference type="Proteomes" id="UP000192674"/>
    </source>
</evidence>
<name>A0A1W1ZV32_KIBAR</name>